<proteinExistence type="predicted"/>
<organism evidence="4 5">
    <name type="scientific">Treponema lecithinolyticum ATCC 700332</name>
    <dbReference type="NCBI Taxonomy" id="1321815"/>
    <lineage>
        <taxon>Bacteria</taxon>
        <taxon>Pseudomonadati</taxon>
        <taxon>Spirochaetota</taxon>
        <taxon>Spirochaetia</taxon>
        <taxon>Spirochaetales</taxon>
        <taxon>Treponemataceae</taxon>
        <taxon>Treponema</taxon>
    </lineage>
</organism>
<evidence type="ECO:0000256" key="2">
    <source>
        <dbReference type="SAM" id="Phobius"/>
    </source>
</evidence>
<dbReference type="PANTHER" id="PTHR36442:SF1">
    <property type="entry name" value="CYCLIC-DI-AMP PHOSPHODIESTERASE PGPH"/>
    <property type="match status" value="1"/>
</dbReference>
<protein>
    <submittedName>
        <fullName evidence="4">7TM receptor with intracellular HD hydrolase</fullName>
    </submittedName>
</protein>
<accession>A0ABN0NZX3</accession>
<keyword evidence="2" id="KW-0812">Transmembrane</keyword>
<evidence type="ECO:0000313" key="5">
    <source>
        <dbReference type="Proteomes" id="UP000016649"/>
    </source>
</evidence>
<dbReference type="Proteomes" id="UP000016649">
    <property type="component" value="Unassembled WGS sequence"/>
</dbReference>
<dbReference type="Gene3D" id="1.10.3210.10">
    <property type="entry name" value="Hypothetical protein af1432"/>
    <property type="match status" value="1"/>
</dbReference>
<feature type="transmembrane region" description="Helical" evidence="2">
    <location>
        <begin position="155"/>
        <end position="172"/>
    </location>
</feature>
<dbReference type="GO" id="GO:0016787">
    <property type="term" value="F:hydrolase activity"/>
    <property type="evidence" value="ECO:0007669"/>
    <property type="project" value="UniProtKB-KW"/>
</dbReference>
<feature type="transmembrane region" description="Helical" evidence="2">
    <location>
        <begin position="249"/>
        <end position="273"/>
    </location>
</feature>
<dbReference type="Pfam" id="PF01966">
    <property type="entry name" value="HD"/>
    <property type="match status" value="1"/>
</dbReference>
<feature type="transmembrane region" description="Helical" evidence="2">
    <location>
        <begin position="126"/>
        <end position="146"/>
    </location>
</feature>
<dbReference type="SUPFAM" id="SSF109604">
    <property type="entry name" value="HD-domain/PDEase-like"/>
    <property type="match status" value="1"/>
</dbReference>
<dbReference type="CDD" id="cd00077">
    <property type="entry name" value="HDc"/>
    <property type="match status" value="1"/>
</dbReference>
<dbReference type="InterPro" id="IPR006675">
    <property type="entry name" value="HDIG_dom"/>
</dbReference>
<sequence>MKNMNNTNGQTDSFFAKAFAYLRIKYAFFIVFVLTFASVLTVSFFDAATGETLFSFPLAEYQVDQIADRTIIAQKTLLPTELNPFTIVKGEEIIKKGFPITQERYDKLKKMAETPAYVDLRAVGNAMLFFMLLSVLMFLLFSSFFLKRPLELKEAVTLAIMFVLVYAVAVFGRKLPVFSTPFTLPIILPASFVVMLTAMLFSERVAVYFSFLLFFAVLYGSSAHTPSALFVLSSAVASARIVRKLDKRISLVFASVLLALLNWVFLFTLEIIYANSLSFSLLNGAAVAFNGFLSGILALGFLTPLEVLLNTASVFRLMDLSDLNNPLMHRMLLAAPGTYNHSMLVATLAENACSTIGANGLLARVGAYYHDIGKLEQPEYFIENQTKGNKHNDINPRLSVSVIRNHVKKGVERAVQMRFPQQVIDIIAQHHGNGLIVYFYNEAKKADPNVSEEEFSYTGTPPASKEAAVVMLADTVEAASRTLENPSVPRLEKFIRQLVMGKYESGQLDKADLTFSDLDKIKNAFVNILAGYYHSRIEYPNQRDPEADAENTREKQSETKNFAGAASANTNASTNGK</sequence>
<feature type="compositionally biased region" description="Basic and acidic residues" evidence="1">
    <location>
        <begin position="540"/>
        <end position="558"/>
    </location>
</feature>
<dbReference type="EMBL" id="AWVH01000024">
    <property type="protein sequence ID" value="ERJ93592.1"/>
    <property type="molecule type" value="Genomic_DNA"/>
</dbReference>
<keyword evidence="2" id="KW-1133">Transmembrane helix</keyword>
<evidence type="ECO:0000259" key="3">
    <source>
        <dbReference type="PROSITE" id="PS51831"/>
    </source>
</evidence>
<dbReference type="RefSeq" id="WP_021687099.1">
    <property type="nucleotide sequence ID" value="NZ_KI260564.1"/>
</dbReference>
<dbReference type="PANTHER" id="PTHR36442">
    <property type="entry name" value="CYCLIC-DI-AMP PHOSPHODIESTERASE PGPH"/>
    <property type="match status" value="1"/>
</dbReference>
<keyword evidence="4" id="KW-0675">Receptor</keyword>
<dbReference type="InterPro" id="IPR006674">
    <property type="entry name" value="HD_domain"/>
</dbReference>
<keyword evidence="5" id="KW-1185">Reference proteome</keyword>
<feature type="transmembrane region" description="Helical" evidence="2">
    <location>
        <begin position="178"/>
        <end position="198"/>
    </location>
</feature>
<feature type="transmembrane region" description="Helical" evidence="2">
    <location>
        <begin position="26"/>
        <end position="45"/>
    </location>
</feature>
<feature type="region of interest" description="Disordered" evidence="1">
    <location>
        <begin position="540"/>
        <end position="577"/>
    </location>
</feature>
<dbReference type="InterPro" id="IPR011621">
    <property type="entry name" value="Metal-dep_PHydrolase_7TM_intra"/>
</dbReference>
<evidence type="ECO:0000313" key="4">
    <source>
        <dbReference type="EMBL" id="ERJ93592.1"/>
    </source>
</evidence>
<dbReference type="Pfam" id="PF07698">
    <property type="entry name" value="7TM-7TMR_HD"/>
    <property type="match status" value="1"/>
</dbReference>
<feature type="transmembrane region" description="Helical" evidence="2">
    <location>
        <begin position="205"/>
        <end position="221"/>
    </location>
</feature>
<feature type="compositionally biased region" description="Low complexity" evidence="1">
    <location>
        <begin position="563"/>
        <end position="577"/>
    </location>
</feature>
<reference evidence="4 5" key="1">
    <citation type="submission" date="2013-08" db="EMBL/GenBank/DDBJ databases">
        <authorList>
            <person name="Weinstock G."/>
            <person name="Sodergren E."/>
            <person name="Wylie T."/>
            <person name="Fulton L."/>
            <person name="Fulton R."/>
            <person name="Fronick C."/>
            <person name="O'Laughlin M."/>
            <person name="Godfrey J."/>
            <person name="Miner T."/>
            <person name="Herter B."/>
            <person name="Appelbaum E."/>
            <person name="Cordes M."/>
            <person name="Lek S."/>
            <person name="Wollam A."/>
            <person name="Pepin K.H."/>
            <person name="Palsikar V.B."/>
            <person name="Mitreva M."/>
            <person name="Wilson R.K."/>
        </authorList>
    </citation>
    <scope>NUCLEOTIDE SEQUENCE [LARGE SCALE GENOMIC DNA]</scope>
    <source>
        <strain evidence="4 5">ATCC 700332</strain>
    </source>
</reference>
<feature type="domain" description="HD" evidence="3">
    <location>
        <begin position="338"/>
        <end position="479"/>
    </location>
</feature>
<gene>
    <name evidence="4" type="ORF">HMPREF9193_00881</name>
</gene>
<dbReference type="SMART" id="SM00471">
    <property type="entry name" value="HDc"/>
    <property type="match status" value="1"/>
</dbReference>
<keyword evidence="4" id="KW-0378">Hydrolase</keyword>
<comment type="caution">
    <text evidence="4">The sequence shown here is derived from an EMBL/GenBank/DDBJ whole genome shotgun (WGS) entry which is preliminary data.</text>
</comment>
<feature type="transmembrane region" description="Helical" evidence="2">
    <location>
        <begin position="285"/>
        <end position="309"/>
    </location>
</feature>
<dbReference type="NCBIfam" id="TIGR00277">
    <property type="entry name" value="HDIG"/>
    <property type="match status" value="1"/>
</dbReference>
<evidence type="ECO:0000256" key="1">
    <source>
        <dbReference type="SAM" id="MobiDB-lite"/>
    </source>
</evidence>
<dbReference type="InterPro" id="IPR052722">
    <property type="entry name" value="PgpH_phosphodiesterase"/>
</dbReference>
<dbReference type="InterPro" id="IPR003607">
    <property type="entry name" value="HD/PDEase_dom"/>
</dbReference>
<keyword evidence="2" id="KW-0472">Membrane</keyword>
<dbReference type="PROSITE" id="PS51831">
    <property type="entry name" value="HD"/>
    <property type="match status" value="1"/>
</dbReference>
<name>A0ABN0NZX3_TRELE</name>